<dbReference type="InterPro" id="IPR052048">
    <property type="entry name" value="ST_Response_Regulator"/>
</dbReference>
<dbReference type="RefSeq" id="WP_094787152.1">
    <property type="nucleotide sequence ID" value="NZ_NDXW01000001.1"/>
</dbReference>
<accession>A0A4P9VKY5</accession>
<keyword evidence="1" id="KW-0597">Phosphoprotein</keyword>
<protein>
    <submittedName>
        <fullName evidence="3">Response regulator</fullName>
    </submittedName>
</protein>
<dbReference type="SUPFAM" id="SSF52172">
    <property type="entry name" value="CheY-like"/>
    <property type="match status" value="1"/>
</dbReference>
<proteinExistence type="predicted"/>
<comment type="caution">
    <text evidence="3">The sequence shown here is derived from an EMBL/GenBank/DDBJ whole genome shotgun (WGS) entry which is preliminary data.</text>
</comment>
<dbReference type="PANTHER" id="PTHR43228">
    <property type="entry name" value="TWO-COMPONENT RESPONSE REGULATOR"/>
    <property type="match status" value="1"/>
</dbReference>
<dbReference type="Pfam" id="PF00072">
    <property type="entry name" value="Response_reg"/>
    <property type="match status" value="1"/>
</dbReference>
<feature type="domain" description="Response regulatory" evidence="2">
    <location>
        <begin position="5"/>
        <end position="120"/>
    </location>
</feature>
<dbReference type="InterPro" id="IPR011006">
    <property type="entry name" value="CheY-like_superfamily"/>
</dbReference>
<keyword evidence="4" id="KW-1185">Reference proteome</keyword>
<evidence type="ECO:0000313" key="4">
    <source>
        <dbReference type="Proteomes" id="UP000257039"/>
    </source>
</evidence>
<dbReference type="SMART" id="SM00448">
    <property type="entry name" value="REC"/>
    <property type="match status" value="1"/>
</dbReference>
<dbReference type="PROSITE" id="PS50110">
    <property type="entry name" value="RESPONSE_REGULATORY"/>
    <property type="match status" value="1"/>
</dbReference>
<sequence length="128" mass="14044">MTGLRVMVVDDSLITINKLTKMLTELGYEVVSQCRSGAVAVASYPKVKPDIVTMDITMPDMDGIEATKAIMASYPQANIIMVTSHGQEQMVLEAIDAGARGYVLKPVKEVRLQEVIQKVLKNDSDDEE</sequence>
<dbReference type="PANTHER" id="PTHR43228:SF1">
    <property type="entry name" value="TWO-COMPONENT RESPONSE REGULATOR ARR22"/>
    <property type="match status" value="1"/>
</dbReference>
<name>A0A4P9VKY5_9GAMM</name>
<dbReference type="Gene3D" id="3.40.50.2300">
    <property type="match status" value="1"/>
</dbReference>
<dbReference type="EMBL" id="NDXW01000001">
    <property type="protein sequence ID" value="RDH43923.1"/>
    <property type="molecule type" value="Genomic_DNA"/>
</dbReference>
<dbReference type="Proteomes" id="UP000257039">
    <property type="component" value="Unassembled WGS sequence"/>
</dbReference>
<feature type="modified residue" description="4-aspartylphosphate" evidence="1">
    <location>
        <position position="55"/>
    </location>
</feature>
<reference evidence="3 4" key="1">
    <citation type="submission" date="2017-04" db="EMBL/GenBank/DDBJ databases">
        <title>Draft genome sequence of Zooshikella ganghwensis VG4 isolated from Red Sea sediments.</title>
        <authorList>
            <person name="Rehman Z."/>
            <person name="Alam I."/>
            <person name="Kamau A."/>
            <person name="Bajic V."/>
            <person name="Leiknes T."/>
        </authorList>
    </citation>
    <scope>NUCLEOTIDE SEQUENCE [LARGE SCALE GENOMIC DNA]</scope>
    <source>
        <strain evidence="3 4">VG4</strain>
    </source>
</reference>
<dbReference type="AlphaFoldDB" id="A0A4P9VKY5"/>
<evidence type="ECO:0000259" key="2">
    <source>
        <dbReference type="PROSITE" id="PS50110"/>
    </source>
</evidence>
<gene>
    <name evidence="3" type="ORF">B9G39_10965</name>
</gene>
<evidence type="ECO:0000256" key="1">
    <source>
        <dbReference type="PROSITE-ProRule" id="PRU00169"/>
    </source>
</evidence>
<evidence type="ECO:0000313" key="3">
    <source>
        <dbReference type="EMBL" id="RDH43923.1"/>
    </source>
</evidence>
<dbReference type="InterPro" id="IPR001789">
    <property type="entry name" value="Sig_transdc_resp-reg_receiver"/>
</dbReference>
<organism evidence="3 4">
    <name type="scientific">Zooshikella ganghwensis</name>
    <dbReference type="NCBI Taxonomy" id="202772"/>
    <lineage>
        <taxon>Bacteria</taxon>
        <taxon>Pseudomonadati</taxon>
        <taxon>Pseudomonadota</taxon>
        <taxon>Gammaproteobacteria</taxon>
        <taxon>Oceanospirillales</taxon>
        <taxon>Zooshikellaceae</taxon>
        <taxon>Zooshikella</taxon>
    </lineage>
</organism>
<dbReference type="GO" id="GO:0000160">
    <property type="term" value="P:phosphorelay signal transduction system"/>
    <property type="evidence" value="ECO:0007669"/>
    <property type="project" value="InterPro"/>
</dbReference>